<feature type="transmembrane region" description="Helical" evidence="1">
    <location>
        <begin position="76"/>
        <end position="96"/>
    </location>
</feature>
<evidence type="ECO:0000313" key="4">
    <source>
        <dbReference type="Proteomes" id="UP000636004"/>
    </source>
</evidence>
<protein>
    <recommendedName>
        <fullName evidence="2">Acyltransferase 3 domain-containing protein</fullName>
    </recommendedName>
</protein>
<evidence type="ECO:0000313" key="3">
    <source>
        <dbReference type="EMBL" id="GGZ75068.1"/>
    </source>
</evidence>
<keyword evidence="1" id="KW-1133">Transmembrane helix</keyword>
<feature type="transmembrane region" description="Helical" evidence="1">
    <location>
        <begin position="12"/>
        <end position="31"/>
    </location>
</feature>
<accession>A0A918QZV8</accession>
<sequence>MKLIENNNYRKDIAGLRAYAVLAVVIFHFGYLPNGFLGVDVFFVISGYLITGIIYRKISKNQFSIKDFYIRRIKRIIPLVSFICLISLILGVKYMLPDDLENLAQSIVATNFFNNNTLQVITTKNYWDVVNELKPLMHTWSLAIEEQYYLFYPFLFVLIAKIRLKLILPILIVLTLLSIGLFFSPFQDYYKFYLLPFRFFELSIGGIATIILNGKIVKHRFSTVLIIALIVILCFDLQFINNDLLLFITVMITCGILISVSTVNKLSSYLLENKLVVFIGKISFSIYMWHQIILAFGRYFLFNEIGFIGYSFIMLITILLSIGTFYLIEQPFRHKFKTKNIFVILILTFLTTTGSSLYIYNNAGVLKDIPELGINKASTQKGIHSKYNDDIYKLDKLFTKTEKLKILVIGNSFARDWCNVLLESKFKESIEISYIYGSYSHPAFLHPDLKKRAREADYIFLSPLSKEEFRKLDIDESKTWCTGTKNFGINNGIYYNYTGENYCLQRTSLEDGSLKTNDILKKEWGEKYIDLIDLVIDKEHTVPVFTPNCKFISQDTRHFTKYGAEYFAYLIENTPGFVLNKIDNKNKFR</sequence>
<dbReference type="PANTHER" id="PTHR23028:SF53">
    <property type="entry name" value="ACYL_TRANSF_3 DOMAIN-CONTAINING PROTEIN"/>
    <property type="match status" value="1"/>
</dbReference>
<feature type="domain" description="Acyltransferase 3" evidence="2">
    <location>
        <begin position="12"/>
        <end position="323"/>
    </location>
</feature>
<feature type="transmembrane region" description="Helical" evidence="1">
    <location>
        <begin position="37"/>
        <end position="55"/>
    </location>
</feature>
<keyword evidence="1" id="KW-0812">Transmembrane</keyword>
<evidence type="ECO:0000259" key="2">
    <source>
        <dbReference type="Pfam" id="PF01757"/>
    </source>
</evidence>
<feature type="transmembrane region" description="Helical" evidence="1">
    <location>
        <begin position="140"/>
        <end position="159"/>
    </location>
</feature>
<feature type="transmembrane region" description="Helical" evidence="1">
    <location>
        <begin position="166"/>
        <end position="186"/>
    </location>
</feature>
<dbReference type="AlphaFoldDB" id="A0A918QZV8"/>
<reference evidence="3" key="2">
    <citation type="submission" date="2020-09" db="EMBL/GenBank/DDBJ databases">
        <authorList>
            <person name="Sun Q."/>
            <person name="Kim S."/>
        </authorList>
    </citation>
    <scope>NUCLEOTIDE SEQUENCE</scope>
    <source>
        <strain evidence="3">KCTC 12710</strain>
    </source>
</reference>
<feature type="transmembrane region" description="Helical" evidence="1">
    <location>
        <begin position="340"/>
        <end position="360"/>
    </location>
</feature>
<dbReference type="Proteomes" id="UP000636004">
    <property type="component" value="Unassembled WGS sequence"/>
</dbReference>
<dbReference type="Pfam" id="PF01757">
    <property type="entry name" value="Acyl_transf_3"/>
    <property type="match status" value="1"/>
</dbReference>
<dbReference type="GO" id="GO:0009103">
    <property type="term" value="P:lipopolysaccharide biosynthetic process"/>
    <property type="evidence" value="ECO:0007669"/>
    <property type="project" value="TreeGrafter"/>
</dbReference>
<dbReference type="RefSeq" id="WP_189359737.1">
    <property type="nucleotide sequence ID" value="NZ_BMWZ01000002.1"/>
</dbReference>
<feature type="transmembrane region" description="Helical" evidence="1">
    <location>
        <begin position="307"/>
        <end position="328"/>
    </location>
</feature>
<dbReference type="InterPro" id="IPR002656">
    <property type="entry name" value="Acyl_transf_3_dom"/>
</dbReference>
<keyword evidence="1" id="KW-0472">Membrane</keyword>
<name>A0A918QZV8_9FLAO</name>
<feature type="transmembrane region" description="Helical" evidence="1">
    <location>
        <begin position="245"/>
        <end position="263"/>
    </location>
</feature>
<reference evidence="3" key="1">
    <citation type="journal article" date="2014" name="Int. J. Syst. Evol. Microbiol.">
        <title>Complete genome sequence of Corynebacterium casei LMG S-19264T (=DSM 44701T), isolated from a smear-ripened cheese.</title>
        <authorList>
            <consortium name="US DOE Joint Genome Institute (JGI-PGF)"/>
            <person name="Walter F."/>
            <person name="Albersmeier A."/>
            <person name="Kalinowski J."/>
            <person name="Ruckert C."/>
        </authorList>
    </citation>
    <scope>NUCLEOTIDE SEQUENCE</scope>
    <source>
        <strain evidence="3">KCTC 12710</strain>
    </source>
</reference>
<proteinExistence type="predicted"/>
<dbReference type="PANTHER" id="PTHR23028">
    <property type="entry name" value="ACETYLTRANSFERASE"/>
    <property type="match status" value="1"/>
</dbReference>
<dbReference type="InterPro" id="IPR050879">
    <property type="entry name" value="Acyltransferase_3"/>
</dbReference>
<feature type="transmembrane region" description="Helical" evidence="1">
    <location>
        <begin position="275"/>
        <end position="301"/>
    </location>
</feature>
<dbReference type="GO" id="GO:0016020">
    <property type="term" value="C:membrane"/>
    <property type="evidence" value="ECO:0007669"/>
    <property type="project" value="TreeGrafter"/>
</dbReference>
<keyword evidence="4" id="KW-1185">Reference proteome</keyword>
<comment type="caution">
    <text evidence="3">The sequence shown here is derived from an EMBL/GenBank/DDBJ whole genome shotgun (WGS) entry which is preliminary data.</text>
</comment>
<gene>
    <name evidence="3" type="ORF">GCM10007028_10610</name>
</gene>
<feature type="transmembrane region" description="Helical" evidence="1">
    <location>
        <begin position="192"/>
        <end position="214"/>
    </location>
</feature>
<evidence type="ECO:0000256" key="1">
    <source>
        <dbReference type="SAM" id="Phobius"/>
    </source>
</evidence>
<dbReference type="EMBL" id="BMWZ01000002">
    <property type="protein sequence ID" value="GGZ75068.1"/>
    <property type="molecule type" value="Genomic_DNA"/>
</dbReference>
<dbReference type="GO" id="GO:0016747">
    <property type="term" value="F:acyltransferase activity, transferring groups other than amino-acyl groups"/>
    <property type="evidence" value="ECO:0007669"/>
    <property type="project" value="InterPro"/>
</dbReference>
<feature type="transmembrane region" description="Helical" evidence="1">
    <location>
        <begin position="221"/>
        <end position="239"/>
    </location>
</feature>
<organism evidence="3 4">
    <name type="scientific">Algibacter mikhailovii</name>
    <dbReference type="NCBI Taxonomy" id="425498"/>
    <lineage>
        <taxon>Bacteria</taxon>
        <taxon>Pseudomonadati</taxon>
        <taxon>Bacteroidota</taxon>
        <taxon>Flavobacteriia</taxon>
        <taxon>Flavobacteriales</taxon>
        <taxon>Flavobacteriaceae</taxon>
        <taxon>Algibacter</taxon>
    </lineage>
</organism>